<dbReference type="Gene3D" id="1.20.120.530">
    <property type="entry name" value="GntR ligand-binding domain-like"/>
    <property type="match status" value="1"/>
</dbReference>
<organism evidence="5 6">
    <name type="scientific">Alloalcanivorax xenomutans</name>
    <dbReference type="NCBI Taxonomy" id="1094342"/>
    <lineage>
        <taxon>Bacteria</taxon>
        <taxon>Pseudomonadati</taxon>
        <taxon>Pseudomonadota</taxon>
        <taxon>Gammaproteobacteria</taxon>
        <taxon>Oceanospirillales</taxon>
        <taxon>Alcanivoracaceae</taxon>
        <taxon>Alloalcanivorax</taxon>
    </lineage>
</organism>
<dbReference type="GO" id="GO:0003700">
    <property type="term" value="F:DNA-binding transcription factor activity"/>
    <property type="evidence" value="ECO:0007669"/>
    <property type="project" value="InterPro"/>
</dbReference>
<dbReference type="SMART" id="SM00345">
    <property type="entry name" value="HTH_GNTR"/>
    <property type="match status" value="1"/>
</dbReference>
<dbReference type="Pfam" id="PF00392">
    <property type="entry name" value="GntR"/>
    <property type="match status" value="1"/>
</dbReference>
<feature type="domain" description="HTH gntR-type" evidence="4">
    <location>
        <begin position="18"/>
        <end position="85"/>
    </location>
</feature>
<gene>
    <name evidence="5" type="ORF">LZG35_07525</name>
</gene>
<evidence type="ECO:0000256" key="3">
    <source>
        <dbReference type="ARBA" id="ARBA00023163"/>
    </source>
</evidence>
<dbReference type="GeneID" id="94687138"/>
<keyword evidence="6" id="KW-1185">Reference proteome</keyword>
<dbReference type="InterPro" id="IPR036390">
    <property type="entry name" value="WH_DNA-bd_sf"/>
</dbReference>
<dbReference type="Proteomes" id="UP001107961">
    <property type="component" value="Unassembled WGS sequence"/>
</dbReference>
<keyword evidence="3" id="KW-0804">Transcription</keyword>
<reference evidence="5" key="1">
    <citation type="submission" date="2022-01" db="EMBL/GenBank/DDBJ databases">
        <authorList>
            <person name="Karlyshev A.V."/>
            <person name="Jaspars M."/>
        </authorList>
    </citation>
    <scope>NUCLEOTIDE SEQUENCE</scope>
    <source>
        <strain evidence="5">AGSA3-2</strain>
    </source>
</reference>
<accession>A0A9Q3ZCK7</accession>
<keyword evidence="1" id="KW-0805">Transcription regulation</keyword>
<dbReference type="RefSeq" id="WP_233925691.1">
    <property type="nucleotide sequence ID" value="NZ_CP102389.1"/>
</dbReference>
<dbReference type="InterPro" id="IPR011711">
    <property type="entry name" value="GntR_C"/>
</dbReference>
<dbReference type="GO" id="GO:0003677">
    <property type="term" value="F:DNA binding"/>
    <property type="evidence" value="ECO:0007669"/>
    <property type="project" value="UniProtKB-KW"/>
</dbReference>
<dbReference type="PROSITE" id="PS50949">
    <property type="entry name" value="HTH_GNTR"/>
    <property type="match status" value="1"/>
</dbReference>
<name>A0A9Q3ZCK7_9GAMM</name>
<evidence type="ECO:0000256" key="1">
    <source>
        <dbReference type="ARBA" id="ARBA00023015"/>
    </source>
</evidence>
<sequence>MSSQTPRPPEAPVGLTKDSLSAQAHRYLRQALMSGRFQPGEKIKLKEISEELGISQTPVREALARLVSSGVLSQVDRRSVRVAILPPERYKEIRDLRVMLEGEAAWRAAQLARGTDIDQLEQIHNQLCNAKEAKDYLAMMSENVHFHQSLCDLADMPFLSRIVRNLWLQCGPTVNAFTAHPPCEPRETHPHLAVLQALRKRDGEQARSSIQEDILASSNLILSYLEERLSKEQGRD</sequence>
<dbReference type="InterPro" id="IPR008920">
    <property type="entry name" value="TF_FadR/GntR_C"/>
</dbReference>
<protein>
    <submittedName>
        <fullName evidence="5">GntR family transcriptional regulator</fullName>
    </submittedName>
</protein>
<dbReference type="PANTHER" id="PTHR43537:SF39">
    <property type="entry name" value="HTH-TYPE TRANSCRIPTIONAL REGULATOR MCBR"/>
    <property type="match status" value="1"/>
</dbReference>
<dbReference type="Pfam" id="PF07729">
    <property type="entry name" value="FCD"/>
    <property type="match status" value="1"/>
</dbReference>
<dbReference type="SMART" id="SM00895">
    <property type="entry name" value="FCD"/>
    <property type="match status" value="1"/>
</dbReference>
<evidence type="ECO:0000256" key="2">
    <source>
        <dbReference type="ARBA" id="ARBA00023125"/>
    </source>
</evidence>
<dbReference type="SUPFAM" id="SSF48008">
    <property type="entry name" value="GntR ligand-binding domain-like"/>
    <property type="match status" value="1"/>
</dbReference>
<proteinExistence type="predicted"/>
<dbReference type="EMBL" id="JAJVKT010000007">
    <property type="protein sequence ID" value="MCE7508485.1"/>
    <property type="molecule type" value="Genomic_DNA"/>
</dbReference>
<evidence type="ECO:0000313" key="6">
    <source>
        <dbReference type="Proteomes" id="UP001107961"/>
    </source>
</evidence>
<dbReference type="SUPFAM" id="SSF46785">
    <property type="entry name" value="Winged helix' DNA-binding domain"/>
    <property type="match status" value="1"/>
</dbReference>
<dbReference type="CDD" id="cd07377">
    <property type="entry name" value="WHTH_GntR"/>
    <property type="match status" value="1"/>
</dbReference>
<comment type="caution">
    <text evidence="5">The sequence shown here is derived from an EMBL/GenBank/DDBJ whole genome shotgun (WGS) entry which is preliminary data.</text>
</comment>
<dbReference type="InterPro" id="IPR000524">
    <property type="entry name" value="Tscrpt_reg_HTH_GntR"/>
</dbReference>
<keyword evidence="2" id="KW-0238">DNA-binding</keyword>
<dbReference type="AlphaFoldDB" id="A0A9Q3ZCK7"/>
<evidence type="ECO:0000313" key="5">
    <source>
        <dbReference type="EMBL" id="MCE7508485.1"/>
    </source>
</evidence>
<evidence type="ECO:0000259" key="4">
    <source>
        <dbReference type="PROSITE" id="PS50949"/>
    </source>
</evidence>
<dbReference type="PANTHER" id="PTHR43537">
    <property type="entry name" value="TRANSCRIPTIONAL REGULATOR, GNTR FAMILY"/>
    <property type="match status" value="1"/>
</dbReference>
<dbReference type="InterPro" id="IPR036388">
    <property type="entry name" value="WH-like_DNA-bd_sf"/>
</dbReference>
<dbReference type="Gene3D" id="1.10.10.10">
    <property type="entry name" value="Winged helix-like DNA-binding domain superfamily/Winged helix DNA-binding domain"/>
    <property type="match status" value="1"/>
</dbReference>